<reference evidence="1 2" key="1">
    <citation type="submission" date="2016-08" db="EMBL/GenBank/DDBJ databases">
        <authorList>
            <person name="Hughes L.E."/>
            <person name="Ballard R.E."/>
            <person name="Philips R.J."/>
            <person name="Whetsell C.M."/>
            <person name="Nayek S."/>
            <person name="Syed N."/>
            <person name="Wagner P.E."/>
            <person name="Donegan-Quick R."/>
            <person name="Kim T."/>
            <person name="Visi D.K."/>
            <person name="Allen M.S."/>
            <person name="Garlena R.A."/>
            <person name="Russell D.A."/>
            <person name="Pope W.H."/>
            <person name="Jacobs-Sera D."/>
            <person name="Hendrix R.W."/>
            <person name="Hatfull G.F."/>
        </authorList>
    </citation>
    <scope>NUCLEOTIDE SEQUENCE [LARGE SCALE GENOMIC DNA]</scope>
</reference>
<accession>A0A1I9SE58</accession>
<keyword evidence="2" id="KW-1185">Reference proteome</keyword>
<evidence type="ECO:0000313" key="1">
    <source>
        <dbReference type="EMBL" id="AOZ65135.1"/>
    </source>
</evidence>
<name>A0A1I9SE58_9CAUD</name>
<dbReference type="Proteomes" id="UP000225966">
    <property type="component" value="Segment"/>
</dbReference>
<gene>
    <name evidence="1" type="ORF">SEA_GREENHOUSE_36</name>
</gene>
<dbReference type="EMBL" id="KX688103">
    <property type="protein sequence ID" value="AOZ65135.1"/>
    <property type="molecule type" value="Genomic_DNA"/>
</dbReference>
<sequence>MFKVIGENSLTGNKWDCEVDIATREEANRIRKGYKSLESDYKITYYVVEEVQTKTRHSIPAHEVKIGDELLTDAGWVVVGGTITTEGMGTGDIGLLTPKGMITCAPNATVNVRRAD</sequence>
<organism evidence="1 2">
    <name type="scientific">Arthrobacter phage Greenhouse</name>
    <dbReference type="NCBI Taxonomy" id="1897428"/>
    <lineage>
        <taxon>Viruses</taxon>
        <taxon>Duplodnaviria</taxon>
        <taxon>Heunggongvirae</taxon>
        <taxon>Uroviricota</taxon>
        <taxon>Caudoviricetes</taxon>
        <taxon>Korravirus</taxon>
        <taxon>Korravirus greenhouse</taxon>
    </lineage>
</organism>
<protein>
    <submittedName>
        <fullName evidence="1">Uncharacterized protein</fullName>
    </submittedName>
</protein>
<evidence type="ECO:0000313" key="2">
    <source>
        <dbReference type="Proteomes" id="UP000225966"/>
    </source>
</evidence>
<proteinExistence type="predicted"/>